<organism evidence="2 3">
    <name type="scientific">Parthenolecanium corni</name>
    <dbReference type="NCBI Taxonomy" id="536013"/>
    <lineage>
        <taxon>Eukaryota</taxon>
        <taxon>Metazoa</taxon>
        <taxon>Ecdysozoa</taxon>
        <taxon>Arthropoda</taxon>
        <taxon>Hexapoda</taxon>
        <taxon>Insecta</taxon>
        <taxon>Pterygota</taxon>
        <taxon>Neoptera</taxon>
        <taxon>Paraneoptera</taxon>
        <taxon>Hemiptera</taxon>
        <taxon>Sternorrhyncha</taxon>
        <taxon>Coccoidea</taxon>
        <taxon>Coccidae</taxon>
        <taxon>Parthenolecanium</taxon>
    </lineage>
</organism>
<sequence length="103" mass="11626">MDCSTDKTDNQIAILWDTTYGMDWPLEINDAMLPGKPKIRDTCPGDNRMKNDWSRGGGMNLRRMRRPEDPSSHAGLMMDVAHADSVIYVYALQHNITAVILGF</sequence>
<evidence type="ECO:0000256" key="1">
    <source>
        <dbReference type="SAM" id="MobiDB-lite"/>
    </source>
</evidence>
<proteinExistence type="predicted"/>
<feature type="region of interest" description="Disordered" evidence="1">
    <location>
        <begin position="36"/>
        <end position="70"/>
    </location>
</feature>
<dbReference type="EMBL" id="JBBCAQ010000007">
    <property type="protein sequence ID" value="KAK7602759.1"/>
    <property type="molecule type" value="Genomic_DNA"/>
</dbReference>
<evidence type="ECO:0000313" key="3">
    <source>
        <dbReference type="Proteomes" id="UP001367676"/>
    </source>
</evidence>
<evidence type="ECO:0000313" key="2">
    <source>
        <dbReference type="EMBL" id="KAK7602759.1"/>
    </source>
</evidence>
<comment type="caution">
    <text evidence="2">The sequence shown here is derived from an EMBL/GenBank/DDBJ whole genome shotgun (WGS) entry which is preliminary data.</text>
</comment>
<name>A0AAN9U0C2_9HEMI</name>
<protein>
    <submittedName>
        <fullName evidence="2">Uncharacterized protein</fullName>
    </submittedName>
</protein>
<dbReference type="Proteomes" id="UP001367676">
    <property type="component" value="Unassembled WGS sequence"/>
</dbReference>
<keyword evidence="3" id="KW-1185">Reference proteome</keyword>
<reference evidence="2 3" key="1">
    <citation type="submission" date="2024-03" db="EMBL/GenBank/DDBJ databases">
        <title>Adaptation during the transition from Ophiocordyceps entomopathogen to insect associate is accompanied by gene loss and intensified selection.</title>
        <authorList>
            <person name="Ward C.M."/>
            <person name="Onetto C.A."/>
            <person name="Borneman A.R."/>
        </authorList>
    </citation>
    <scope>NUCLEOTIDE SEQUENCE [LARGE SCALE GENOMIC DNA]</scope>
    <source>
        <strain evidence="2">AWRI1</strain>
        <tissue evidence="2">Single Adult Female</tissue>
    </source>
</reference>
<dbReference type="AlphaFoldDB" id="A0AAN9U0C2"/>
<feature type="compositionally biased region" description="Basic and acidic residues" evidence="1">
    <location>
        <begin position="38"/>
        <end position="53"/>
    </location>
</feature>
<accession>A0AAN9U0C2</accession>
<gene>
    <name evidence="2" type="ORF">V9T40_006733</name>
</gene>